<dbReference type="PANTHER" id="PTHR37423:SF2">
    <property type="entry name" value="MEMBRANE-BOUND LYTIC MUREIN TRANSGLYCOSYLASE C"/>
    <property type="match status" value="1"/>
</dbReference>
<dbReference type="Pfam" id="PF01464">
    <property type="entry name" value="SLT"/>
    <property type="match status" value="1"/>
</dbReference>
<sequence length="240" mass="25991">MVAVVAALSFWPLEGSARDARLAYASPQTSGKIEDRIRLAFLPEANAGTQAHVINSTIELPATVAERCAAVDPQQVSLIVRSLAAAEGLDPDLVDAVAWVESGYGANSGPSSSGALGIMQLMPATAKDLGLVDRCNVEQNVRAGVRYMKQLYTEFKDPLLMLAAYNAGPAKVHEKKGIPLYRETSDYIVRVLNRWKYSTMVGQHDQSIAQVKQVQEPAKDEGDSNKAEVGWKDGHVIELQ</sequence>
<comment type="caution">
    <text evidence="4">The sequence shown here is derived from an EMBL/GenBank/DDBJ whole genome shotgun (WGS) entry which is preliminary data.</text>
</comment>
<accession>A0A7X0JHQ7</accession>
<keyword evidence="5" id="KW-1185">Reference proteome</keyword>
<feature type="domain" description="Transglycosylase SLT" evidence="3">
    <location>
        <begin position="83"/>
        <end position="177"/>
    </location>
</feature>
<evidence type="ECO:0000313" key="5">
    <source>
        <dbReference type="Proteomes" id="UP000585437"/>
    </source>
</evidence>
<evidence type="ECO:0000313" key="4">
    <source>
        <dbReference type="EMBL" id="MBB6507465.1"/>
    </source>
</evidence>
<dbReference type="AlphaFoldDB" id="A0A7X0JHQ7"/>
<organism evidence="4 5">
    <name type="scientific">Rhizobium soli</name>
    <dbReference type="NCBI Taxonomy" id="424798"/>
    <lineage>
        <taxon>Bacteria</taxon>
        <taxon>Pseudomonadati</taxon>
        <taxon>Pseudomonadota</taxon>
        <taxon>Alphaproteobacteria</taxon>
        <taxon>Hyphomicrobiales</taxon>
        <taxon>Rhizobiaceae</taxon>
        <taxon>Rhizobium/Agrobacterium group</taxon>
        <taxon>Rhizobium</taxon>
    </lineage>
</organism>
<dbReference type="EMBL" id="JACHBU010000002">
    <property type="protein sequence ID" value="MBB6507465.1"/>
    <property type="molecule type" value="Genomic_DNA"/>
</dbReference>
<dbReference type="RefSeq" id="WP_062453583.1">
    <property type="nucleotide sequence ID" value="NZ_JACHBU010000002.1"/>
</dbReference>
<gene>
    <name evidence="4" type="ORF">F4695_000797</name>
</gene>
<name>A0A7X0JHQ7_9HYPH</name>
<dbReference type="CDD" id="cd00254">
    <property type="entry name" value="LT-like"/>
    <property type="match status" value="1"/>
</dbReference>
<evidence type="ECO:0000256" key="1">
    <source>
        <dbReference type="ARBA" id="ARBA00007734"/>
    </source>
</evidence>
<proteinExistence type="inferred from homology"/>
<dbReference type="PANTHER" id="PTHR37423">
    <property type="entry name" value="SOLUBLE LYTIC MUREIN TRANSGLYCOSYLASE-RELATED"/>
    <property type="match status" value="1"/>
</dbReference>
<comment type="similarity">
    <text evidence="2">Belongs to the virb1 family.</text>
</comment>
<reference evidence="4 5" key="1">
    <citation type="submission" date="2020-08" db="EMBL/GenBank/DDBJ databases">
        <title>The Agave Microbiome: Exploring the role of microbial communities in plant adaptations to desert environments.</title>
        <authorList>
            <person name="Partida-Martinez L.P."/>
        </authorList>
    </citation>
    <scope>NUCLEOTIDE SEQUENCE [LARGE SCALE GENOMIC DNA]</scope>
    <source>
        <strain evidence="4 5">AS3.12</strain>
    </source>
</reference>
<comment type="similarity">
    <text evidence="1">Belongs to the transglycosylase Slt family.</text>
</comment>
<protein>
    <submittedName>
        <fullName evidence="4">Soluble lytic murein transglycosylase-like protein</fullName>
    </submittedName>
</protein>
<dbReference type="Proteomes" id="UP000585437">
    <property type="component" value="Unassembled WGS sequence"/>
</dbReference>
<dbReference type="Gene3D" id="1.10.530.10">
    <property type="match status" value="1"/>
</dbReference>
<evidence type="ECO:0000256" key="2">
    <source>
        <dbReference type="ARBA" id="ARBA00009387"/>
    </source>
</evidence>
<evidence type="ECO:0000259" key="3">
    <source>
        <dbReference type="Pfam" id="PF01464"/>
    </source>
</evidence>
<dbReference type="InterPro" id="IPR008258">
    <property type="entry name" value="Transglycosylase_SLT_dom_1"/>
</dbReference>
<dbReference type="InterPro" id="IPR023346">
    <property type="entry name" value="Lysozyme-like_dom_sf"/>
</dbReference>
<dbReference type="SUPFAM" id="SSF53955">
    <property type="entry name" value="Lysozyme-like"/>
    <property type="match status" value="1"/>
</dbReference>